<dbReference type="RefSeq" id="WP_106162848.1">
    <property type="nucleotide sequence ID" value="NZ_PVUF01000003.1"/>
</dbReference>
<dbReference type="AlphaFoldDB" id="A0A2T1AJN1"/>
<dbReference type="CDD" id="cd03221">
    <property type="entry name" value="ABCF_EF-3"/>
    <property type="match status" value="2"/>
</dbReference>
<dbReference type="Gene3D" id="3.40.50.300">
    <property type="entry name" value="P-loop containing nucleotide triphosphate hydrolases"/>
    <property type="match status" value="2"/>
</dbReference>
<reference evidence="6 7" key="1">
    <citation type="submission" date="2018-03" db="EMBL/GenBank/DDBJ databases">
        <title>Genomic Encyclopedia of Archaeal and Bacterial Type Strains, Phase II (KMG-II): from individual species to whole genera.</title>
        <authorList>
            <person name="Goeker M."/>
        </authorList>
    </citation>
    <scope>NUCLEOTIDE SEQUENCE [LARGE SCALE GENOMIC DNA]</scope>
    <source>
        <strain evidence="6 7">DSM 25328</strain>
    </source>
</reference>
<protein>
    <submittedName>
        <fullName evidence="6">ATPase subunit of ABC transporter with duplicated ATPase domains</fullName>
    </submittedName>
</protein>
<dbReference type="PANTHER" id="PTHR19211">
    <property type="entry name" value="ATP-BINDING TRANSPORT PROTEIN-RELATED"/>
    <property type="match status" value="1"/>
</dbReference>
<feature type="domain" description="ABC transporter" evidence="5">
    <location>
        <begin position="8"/>
        <end position="238"/>
    </location>
</feature>
<dbReference type="GO" id="GO:0005524">
    <property type="term" value="F:ATP binding"/>
    <property type="evidence" value="ECO:0007669"/>
    <property type="project" value="UniProtKB-KW"/>
</dbReference>
<sequence length="539" mass="57375">MPSPSASVILESLCWSAPDARPLFDDLSLSFGPGRTGIVGRNGTGKTTLLRLIAGRLRPASGRVITTGSLGWMQQDVASDETRSLAELFGVAPDLDLLNRADAGTATTTDLAEADWSLPARMATALATCGLQIAPEATLAGLSGGQRTRAALAALLFQSPDILLLDEPTNTLDIEGRAAVREILRTWRGTALVVSHDRDILEEMDAIVELTALGATRYTGPYSSFRIERDAALAAAHHDLAEAEKTRKQLGRRVQEATERKARRDKAGKAARASGSQPKMLLDKAKERAEASKGAAARLHEDRLATAEDALTEARARIEVLEPIRMEIADTGLSATRRVLQMANVTAGYAEAAPVLRDVSLEITGPERIALTGPNGCGKSTLLSVILGQLVPTAGDIALTVDPVLLDQHVSLLAQDETLAENYHRLNPEATATDARAALARFRFRAGDGDRKAGALSSGQRLRAGLACTLGQPSPPQLLVLDEPTNHLDLDATEALEAGLRAYTGALMVVSHDQPFLERINLTRRISLSDKGLSGLATE</sequence>
<dbReference type="InterPro" id="IPR050611">
    <property type="entry name" value="ABCF"/>
</dbReference>
<keyword evidence="1" id="KW-0677">Repeat</keyword>
<feature type="domain" description="ABC transporter" evidence="5">
    <location>
        <begin position="340"/>
        <end position="537"/>
    </location>
</feature>
<feature type="compositionally biased region" description="Basic and acidic residues" evidence="4">
    <location>
        <begin position="244"/>
        <end position="268"/>
    </location>
</feature>
<dbReference type="GO" id="GO:0016887">
    <property type="term" value="F:ATP hydrolysis activity"/>
    <property type="evidence" value="ECO:0007669"/>
    <property type="project" value="InterPro"/>
</dbReference>
<dbReference type="EMBL" id="PVUF01000003">
    <property type="protein sequence ID" value="PRZ48816.1"/>
    <property type="molecule type" value="Genomic_DNA"/>
</dbReference>
<organism evidence="6 7">
    <name type="scientific">Tritonibacter scottomollicae</name>
    <name type="common">Epibacterium scottomollicae</name>
    <dbReference type="NCBI Taxonomy" id="483013"/>
    <lineage>
        <taxon>Bacteria</taxon>
        <taxon>Pseudomonadati</taxon>
        <taxon>Pseudomonadota</taxon>
        <taxon>Alphaproteobacteria</taxon>
        <taxon>Rhodobacterales</taxon>
        <taxon>Paracoccaceae</taxon>
        <taxon>Tritonibacter</taxon>
    </lineage>
</organism>
<evidence type="ECO:0000256" key="2">
    <source>
        <dbReference type="ARBA" id="ARBA00022741"/>
    </source>
</evidence>
<dbReference type="PROSITE" id="PS50893">
    <property type="entry name" value="ABC_TRANSPORTER_2"/>
    <property type="match status" value="2"/>
</dbReference>
<dbReference type="SUPFAM" id="SSF52540">
    <property type="entry name" value="P-loop containing nucleoside triphosphate hydrolases"/>
    <property type="match status" value="2"/>
</dbReference>
<proteinExistence type="predicted"/>
<keyword evidence="2" id="KW-0547">Nucleotide-binding</keyword>
<evidence type="ECO:0000313" key="7">
    <source>
        <dbReference type="Proteomes" id="UP000237718"/>
    </source>
</evidence>
<gene>
    <name evidence="6" type="ORF">CLV89_103127</name>
</gene>
<evidence type="ECO:0000256" key="1">
    <source>
        <dbReference type="ARBA" id="ARBA00022737"/>
    </source>
</evidence>
<dbReference type="InterPro" id="IPR003593">
    <property type="entry name" value="AAA+_ATPase"/>
</dbReference>
<evidence type="ECO:0000256" key="4">
    <source>
        <dbReference type="SAM" id="MobiDB-lite"/>
    </source>
</evidence>
<name>A0A2T1AJN1_TRISK</name>
<dbReference type="FunFam" id="3.40.50.300:FF:001320">
    <property type="entry name" value="Heme ABC transporter ATP-binding protein"/>
    <property type="match status" value="1"/>
</dbReference>
<evidence type="ECO:0000259" key="5">
    <source>
        <dbReference type="PROSITE" id="PS50893"/>
    </source>
</evidence>
<accession>A0A2T1AJN1</accession>
<dbReference type="Pfam" id="PF00005">
    <property type="entry name" value="ABC_tran"/>
    <property type="match status" value="2"/>
</dbReference>
<comment type="caution">
    <text evidence="6">The sequence shown here is derived from an EMBL/GenBank/DDBJ whole genome shotgun (WGS) entry which is preliminary data.</text>
</comment>
<dbReference type="InterPro" id="IPR003439">
    <property type="entry name" value="ABC_transporter-like_ATP-bd"/>
</dbReference>
<evidence type="ECO:0000256" key="3">
    <source>
        <dbReference type="ARBA" id="ARBA00022840"/>
    </source>
</evidence>
<dbReference type="OrthoDB" id="9808609at2"/>
<dbReference type="PROSITE" id="PS00211">
    <property type="entry name" value="ABC_TRANSPORTER_1"/>
    <property type="match status" value="1"/>
</dbReference>
<dbReference type="Proteomes" id="UP000237718">
    <property type="component" value="Unassembled WGS sequence"/>
</dbReference>
<evidence type="ECO:0000313" key="6">
    <source>
        <dbReference type="EMBL" id="PRZ48816.1"/>
    </source>
</evidence>
<dbReference type="PANTHER" id="PTHR19211:SF6">
    <property type="entry name" value="BLL7188 PROTEIN"/>
    <property type="match status" value="1"/>
</dbReference>
<feature type="region of interest" description="Disordered" evidence="4">
    <location>
        <begin position="244"/>
        <end position="281"/>
    </location>
</feature>
<dbReference type="InterPro" id="IPR027417">
    <property type="entry name" value="P-loop_NTPase"/>
</dbReference>
<keyword evidence="3" id="KW-0067">ATP-binding</keyword>
<dbReference type="InterPro" id="IPR017871">
    <property type="entry name" value="ABC_transporter-like_CS"/>
</dbReference>
<dbReference type="SMART" id="SM00382">
    <property type="entry name" value="AAA"/>
    <property type="match status" value="2"/>
</dbReference>